<protein>
    <submittedName>
        <fullName evidence="3">Porin</fullName>
    </submittedName>
</protein>
<dbReference type="Proteomes" id="UP001143362">
    <property type="component" value="Unassembled WGS sequence"/>
</dbReference>
<proteinExistence type="inferred from homology"/>
<sequence length="418" mass="45859">MRTTLKAAFLAVLLALSPVAQSEGRPGFGGPDSVEQIIETDRTEKGEFYSGEVFGPLEQWQARMKEEHGFSLGMDYSAVTVGASESLPGADDSASGGMLRFYGSWNLTGDGESTSGGLVYKLEHRHGYSDLAPSEFYLGSVGYAGLTAPPFSDQETRFTNLYWRQSLNSGRTVVLGGFLDATDFFDVYGMASPWLHFMNLTFSTGAAATDLPNDAAMGVAAGHLFDNNVYVIGSVVDRNSDPTDISEGFDTFFGDNEYFYSVEIGHTSSHSRIALDNVHIAFWQADAREEVGAPEGWGANFSWSRYYNNQFMPFIRAGYTDESGSLLQKSVSLGFGYQPDSSTSVPGNLFGAAVNWGEVNEESFGSGLDDQYTAEMFYRWQTTKKLALTLDFQYLKDPALNQDASNVYVWSLRGRFAL</sequence>
<evidence type="ECO:0000256" key="2">
    <source>
        <dbReference type="RuleBase" id="RU363072"/>
    </source>
</evidence>
<gene>
    <name evidence="3" type="ORF">EYC98_01700</name>
</gene>
<evidence type="ECO:0000313" key="4">
    <source>
        <dbReference type="Proteomes" id="UP001143362"/>
    </source>
</evidence>
<dbReference type="InterPro" id="IPR038673">
    <property type="entry name" value="OprB_sf"/>
</dbReference>
<reference evidence="3" key="1">
    <citation type="submission" date="2019-02" db="EMBL/GenBank/DDBJ databases">
        <authorList>
            <person name="Li S.-H."/>
        </authorList>
    </citation>
    <scope>NUCLEOTIDE SEQUENCE</scope>
    <source>
        <strain evidence="3">IMCC14734</strain>
    </source>
</reference>
<feature type="signal peptide" evidence="2">
    <location>
        <begin position="1"/>
        <end position="22"/>
    </location>
</feature>
<evidence type="ECO:0000256" key="1">
    <source>
        <dbReference type="ARBA" id="ARBA00008769"/>
    </source>
</evidence>
<dbReference type="EMBL" id="SHNN01000001">
    <property type="protein sequence ID" value="MCX2979570.1"/>
    <property type="molecule type" value="Genomic_DNA"/>
</dbReference>
<organism evidence="3 4">
    <name type="scientific">Candidatus Litorirhabdus singularis</name>
    <dbReference type="NCBI Taxonomy" id="2518993"/>
    <lineage>
        <taxon>Bacteria</taxon>
        <taxon>Pseudomonadati</taxon>
        <taxon>Pseudomonadota</taxon>
        <taxon>Gammaproteobacteria</taxon>
        <taxon>Cellvibrionales</taxon>
        <taxon>Halieaceae</taxon>
        <taxon>Candidatus Litorirhabdus</taxon>
    </lineage>
</organism>
<dbReference type="RefSeq" id="WP_279243570.1">
    <property type="nucleotide sequence ID" value="NZ_SHNN01000001.1"/>
</dbReference>
<keyword evidence="2" id="KW-0732">Signal</keyword>
<dbReference type="Pfam" id="PF04966">
    <property type="entry name" value="OprB"/>
    <property type="match status" value="2"/>
</dbReference>
<keyword evidence="4" id="KW-1185">Reference proteome</keyword>
<comment type="caution">
    <text evidence="3">The sequence shown here is derived from an EMBL/GenBank/DDBJ whole genome shotgun (WGS) entry which is preliminary data.</text>
</comment>
<dbReference type="InterPro" id="IPR007049">
    <property type="entry name" value="Carb-sel_porin_OprB"/>
</dbReference>
<evidence type="ECO:0000313" key="3">
    <source>
        <dbReference type="EMBL" id="MCX2979570.1"/>
    </source>
</evidence>
<name>A0ABT3TBD5_9GAMM</name>
<accession>A0ABT3TBD5</accession>
<dbReference type="Gene3D" id="2.40.160.180">
    <property type="entry name" value="Carbohydrate-selective porin OprB"/>
    <property type="match status" value="1"/>
</dbReference>
<comment type="similarity">
    <text evidence="1 2">Belongs to the OprB family.</text>
</comment>
<feature type="chain" id="PRO_5044962768" evidence="2">
    <location>
        <begin position="23"/>
        <end position="418"/>
    </location>
</feature>